<dbReference type="SUPFAM" id="SSF51905">
    <property type="entry name" value="FAD/NAD(P)-binding domain"/>
    <property type="match status" value="1"/>
</dbReference>
<name>S4XPH6_SORCE</name>
<dbReference type="InterPro" id="IPR002938">
    <property type="entry name" value="FAD-bd"/>
</dbReference>
<dbReference type="EMBL" id="CP003969">
    <property type="protein sequence ID" value="AGP33715.1"/>
    <property type="molecule type" value="Genomic_DNA"/>
</dbReference>
<sequence>MVVARMLKEHFARVTVVERDHYPSEPAPRRGIPQSRHIHIVLTRGRRELEQLFPDLATDLERDGAITFDYGRGATLFFRGGALAPFDSQLVVRACTRPLLDYHIHRYLVASGVSFLEGRRVVGLTPSADGSAVTGVTLRQDEGPGENLSADLVVDAGGRQSRAGAWLKELGFDVPDETVIDSALSYTCQLYSPRPGFSADWKLLSTMPRAPAQPRSGAIFRVEGNRWFVCFATMGSDEPPGDEASFRAFARTLPSPALSEALSHAEPVGPMSRSGSTENRLRHYERMRRFPDGFVLVGDSVCALNPIYGQGITNATLGALALSDDLARHRRARPGGDLRGLSGRFQKRLAKLNDVAWRLAIGGDAAWPQTRGLEQAGLVGKFLLGWPGNLFRSYGDLVVEAAAHRPDVARVMMEVMHMVRPSGAILTPAMMARVFAHRLGPGHQLAAGAARSPGERSAPEA</sequence>
<dbReference type="STRING" id="1254432.SCE1572_03915"/>
<organism evidence="2 3">
    <name type="scientific">Sorangium cellulosum So0157-2</name>
    <dbReference type="NCBI Taxonomy" id="1254432"/>
    <lineage>
        <taxon>Bacteria</taxon>
        <taxon>Pseudomonadati</taxon>
        <taxon>Myxococcota</taxon>
        <taxon>Polyangia</taxon>
        <taxon>Polyangiales</taxon>
        <taxon>Polyangiaceae</taxon>
        <taxon>Sorangium</taxon>
    </lineage>
</organism>
<evidence type="ECO:0000313" key="2">
    <source>
        <dbReference type="EMBL" id="AGP33715.1"/>
    </source>
</evidence>
<dbReference type="PANTHER" id="PTHR43747:SF1">
    <property type="entry name" value="SLR1998 PROTEIN"/>
    <property type="match status" value="1"/>
</dbReference>
<dbReference type="HOGENOM" id="CLU_028028_2_0_7"/>
<dbReference type="KEGG" id="scu:SCE1572_03915"/>
<accession>S4XPH6</accession>
<dbReference type="InterPro" id="IPR050816">
    <property type="entry name" value="Flavin-dep_Halogenase_NPB"/>
</dbReference>
<dbReference type="PANTHER" id="PTHR43747">
    <property type="entry name" value="FAD-BINDING PROTEIN"/>
    <property type="match status" value="1"/>
</dbReference>
<dbReference type="InterPro" id="IPR036188">
    <property type="entry name" value="FAD/NAD-bd_sf"/>
</dbReference>
<gene>
    <name evidence="2" type="ORF">SCE1572_03915</name>
</gene>
<dbReference type="AlphaFoldDB" id="S4XPH6"/>
<dbReference type="GO" id="GO:0071949">
    <property type="term" value="F:FAD binding"/>
    <property type="evidence" value="ECO:0007669"/>
    <property type="project" value="InterPro"/>
</dbReference>
<evidence type="ECO:0000313" key="3">
    <source>
        <dbReference type="Proteomes" id="UP000014803"/>
    </source>
</evidence>
<feature type="domain" description="FAD-binding" evidence="1">
    <location>
        <begin position="103"/>
        <end position="330"/>
    </location>
</feature>
<evidence type="ECO:0000259" key="1">
    <source>
        <dbReference type="Pfam" id="PF01494"/>
    </source>
</evidence>
<dbReference type="Proteomes" id="UP000014803">
    <property type="component" value="Chromosome"/>
</dbReference>
<dbReference type="eggNOG" id="COG0654">
    <property type="taxonomic scope" value="Bacteria"/>
</dbReference>
<dbReference type="Pfam" id="PF01494">
    <property type="entry name" value="FAD_binding_3"/>
    <property type="match status" value="1"/>
</dbReference>
<reference evidence="2 3" key="1">
    <citation type="journal article" date="2013" name="Sci. Rep.">
        <title>Extraordinary expansion of a Sorangium cellulosum genome from an alkaline milieu.</title>
        <authorList>
            <person name="Han K."/>
            <person name="Li Z.F."/>
            <person name="Peng R."/>
            <person name="Zhu L.P."/>
            <person name="Zhou T."/>
            <person name="Wang L.G."/>
            <person name="Li S.G."/>
            <person name="Zhang X.B."/>
            <person name="Hu W."/>
            <person name="Wu Z.H."/>
            <person name="Qin N."/>
            <person name="Li Y.Z."/>
        </authorList>
    </citation>
    <scope>NUCLEOTIDE SEQUENCE [LARGE SCALE GENOMIC DNA]</scope>
    <source>
        <strain evidence="2 3">So0157-2</strain>
    </source>
</reference>
<proteinExistence type="predicted"/>
<dbReference type="PATRIC" id="fig|1254432.3.peg.863"/>
<dbReference type="Gene3D" id="3.50.50.60">
    <property type="entry name" value="FAD/NAD(P)-binding domain"/>
    <property type="match status" value="1"/>
</dbReference>
<protein>
    <recommendedName>
        <fullName evidence="1">FAD-binding domain-containing protein</fullName>
    </recommendedName>
</protein>